<dbReference type="Gene3D" id="2.60.120.10">
    <property type="entry name" value="Jelly Rolls"/>
    <property type="match status" value="1"/>
</dbReference>
<dbReference type="InterPro" id="IPR013096">
    <property type="entry name" value="Cupin_2"/>
</dbReference>
<dbReference type="Pfam" id="PF07883">
    <property type="entry name" value="Cupin_2"/>
    <property type="match status" value="1"/>
</dbReference>
<name>A0A0D8IEG9_9CLOT</name>
<keyword evidence="2" id="KW-1185">Reference proteome</keyword>
<dbReference type="InterPro" id="IPR014710">
    <property type="entry name" value="RmlC-like_jellyroll"/>
</dbReference>
<dbReference type="RefSeq" id="WP_044823184.1">
    <property type="nucleotide sequence ID" value="NZ_CP009687.1"/>
</dbReference>
<protein>
    <submittedName>
        <fullName evidence="1">Uncharacterized protein</fullName>
    </submittedName>
</protein>
<evidence type="ECO:0000313" key="2">
    <source>
        <dbReference type="Proteomes" id="UP000035704"/>
    </source>
</evidence>
<dbReference type="Proteomes" id="UP000035704">
    <property type="component" value="Chromosome"/>
</dbReference>
<dbReference type="OrthoDB" id="2886949at2"/>
<reference evidence="1 2" key="1">
    <citation type="submission" date="2014-10" db="EMBL/GenBank/DDBJ databases">
        <title>Genome sequence of Clostridium aceticum DSM 1496.</title>
        <authorList>
            <person name="Poehlein A."/>
            <person name="Schiel-Bengelsdorf B."/>
            <person name="Gottschalk G."/>
            <person name="Duerre P."/>
            <person name="Daniel R."/>
        </authorList>
    </citation>
    <scope>NUCLEOTIDE SEQUENCE [LARGE SCALE GENOMIC DNA]</scope>
    <source>
        <strain evidence="1 2">DSM 1496</strain>
    </source>
</reference>
<dbReference type="SUPFAM" id="SSF51182">
    <property type="entry name" value="RmlC-like cupins"/>
    <property type="match status" value="1"/>
</dbReference>
<accession>A0A0D8IEG9</accession>
<dbReference type="InterPro" id="IPR011051">
    <property type="entry name" value="RmlC_Cupin_sf"/>
</dbReference>
<dbReference type="STRING" id="84022.CACET_c04260"/>
<organism evidence="1 2">
    <name type="scientific">Clostridium aceticum</name>
    <dbReference type="NCBI Taxonomy" id="84022"/>
    <lineage>
        <taxon>Bacteria</taxon>
        <taxon>Bacillati</taxon>
        <taxon>Bacillota</taxon>
        <taxon>Clostridia</taxon>
        <taxon>Eubacteriales</taxon>
        <taxon>Clostridiaceae</taxon>
        <taxon>Clostridium</taxon>
    </lineage>
</organism>
<dbReference type="CDD" id="cd20299">
    <property type="entry name" value="cupin_YP766765-like"/>
    <property type="match status" value="1"/>
</dbReference>
<dbReference type="EMBL" id="CP009687">
    <property type="protein sequence ID" value="AKL93942.1"/>
    <property type="molecule type" value="Genomic_DNA"/>
</dbReference>
<gene>
    <name evidence="1" type="ORF">CACET_c04260</name>
</gene>
<proteinExistence type="predicted"/>
<sequence>MKKVAFEDVKPYKAPLHFDVSTLKLHGLEETGASKFWMGVSHFLPGGGAEYAYEDSPTEKIYVVLEGEVVVKSKQEKFVLKKWDSIFIGPNEGREIINETNMPATMLVVVNYPEV</sequence>
<dbReference type="PATRIC" id="fig|84022.5.peg.1668"/>
<dbReference type="KEGG" id="cace:CACET_c04260"/>
<evidence type="ECO:0000313" key="1">
    <source>
        <dbReference type="EMBL" id="AKL93942.1"/>
    </source>
</evidence>
<dbReference type="AlphaFoldDB" id="A0A0D8IEG9"/>